<evidence type="ECO:0000256" key="3">
    <source>
        <dbReference type="ARBA" id="ARBA00022630"/>
    </source>
</evidence>
<evidence type="ECO:0000313" key="8">
    <source>
        <dbReference type="EMBL" id="SKA64263.1"/>
    </source>
</evidence>
<dbReference type="OrthoDB" id="9766796at2"/>
<dbReference type="GO" id="GO:0004368">
    <property type="term" value="F:glycerol-3-phosphate dehydrogenase (quinone) activity"/>
    <property type="evidence" value="ECO:0007669"/>
    <property type="project" value="UniProtKB-EC"/>
</dbReference>
<name>A0A1T4VH70_9BACT</name>
<keyword evidence="4" id="KW-0274">FAD</keyword>
<dbReference type="STRING" id="1121442.SAMN02745702_00302"/>
<keyword evidence="5 6" id="KW-0560">Oxidoreductase</keyword>
<evidence type="ECO:0000256" key="2">
    <source>
        <dbReference type="ARBA" id="ARBA00007330"/>
    </source>
</evidence>
<evidence type="ECO:0000259" key="7">
    <source>
        <dbReference type="Pfam" id="PF01266"/>
    </source>
</evidence>
<dbReference type="EMBL" id="FUYA01000001">
    <property type="protein sequence ID" value="SKA64263.1"/>
    <property type="molecule type" value="Genomic_DNA"/>
</dbReference>
<reference evidence="8 9" key="1">
    <citation type="submission" date="2017-02" db="EMBL/GenBank/DDBJ databases">
        <authorList>
            <person name="Peterson S.W."/>
        </authorList>
    </citation>
    <scope>NUCLEOTIDE SEQUENCE [LARGE SCALE GENOMIC DNA]</scope>
    <source>
        <strain evidence="8 9">DSM 18034</strain>
    </source>
</reference>
<dbReference type="EC" id="1.1.5.3" evidence="6"/>
<comment type="cofactor">
    <cofactor evidence="1 6">
        <name>FAD</name>
        <dbReference type="ChEBI" id="CHEBI:57692"/>
    </cofactor>
</comment>
<evidence type="ECO:0000313" key="9">
    <source>
        <dbReference type="Proteomes" id="UP000189733"/>
    </source>
</evidence>
<dbReference type="RefSeq" id="WP_078683622.1">
    <property type="nucleotide sequence ID" value="NZ_FUYA01000001.1"/>
</dbReference>
<organism evidence="8 9">
    <name type="scientific">Desulfobaculum bizertense DSM 18034</name>
    <dbReference type="NCBI Taxonomy" id="1121442"/>
    <lineage>
        <taxon>Bacteria</taxon>
        <taxon>Pseudomonadati</taxon>
        <taxon>Thermodesulfobacteriota</taxon>
        <taxon>Desulfovibrionia</taxon>
        <taxon>Desulfovibrionales</taxon>
        <taxon>Desulfovibrionaceae</taxon>
        <taxon>Desulfobaculum</taxon>
    </lineage>
</organism>
<evidence type="ECO:0000256" key="1">
    <source>
        <dbReference type="ARBA" id="ARBA00001974"/>
    </source>
</evidence>
<dbReference type="InterPro" id="IPR036188">
    <property type="entry name" value="FAD/NAD-bd_sf"/>
</dbReference>
<dbReference type="PANTHER" id="PTHR11985">
    <property type="entry name" value="GLYCEROL-3-PHOSPHATE DEHYDROGENASE"/>
    <property type="match status" value="1"/>
</dbReference>
<dbReference type="AlphaFoldDB" id="A0A1T4VH70"/>
<dbReference type="PROSITE" id="PS00978">
    <property type="entry name" value="FAD_G3PDH_2"/>
    <property type="match status" value="1"/>
</dbReference>
<comment type="similarity">
    <text evidence="2 6">Belongs to the FAD-dependent glycerol-3-phosphate dehydrogenase family.</text>
</comment>
<dbReference type="InterPro" id="IPR041854">
    <property type="entry name" value="BFD-like_2Fe2S-bd_dom_sf"/>
</dbReference>
<dbReference type="InterPro" id="IPR000447">
    <property type="entry name" value="G3P_DH_FAD-dep"/>
</dbReference>
<dbReference type="Gene3D" id="1.10.10.1100">
    <property type="entry name" value="BFD-like [2Fe-2S]-binding domain"/>
    <property type="match status" value="1"/>
</dbReference>
<keyword evidence="3 6" id="KW-0285">Flavoprotein</keyword>
<dbReference type="GO" id="GO:0046168">
    <property type="term" value="P:glycerol-3-phosphate catabolic process"/>
    <property type="evidence" value="ECO:0007669"/>
    <property type="project" value="TreeGrafter"/>
</dbReference>
<accession>A0A1T4VH70</accession>
<protein>
    <recommendedName>
        <fullName evidence="6">Glycerol-3-phosphate dehydrogenase</fullName>
        <ecNumber evidence="6">1.1.5.3</ecNumber>
    </recommendedName>
</protein>
<evidence type="ECO:0000256" key="6">
    <source>
        <dbReference type="RuleBase" id="RU361217"/>
    </source>
</evidence>
<evidence type="ECO:0000256" key="5">
    <source>
        <dbReference type="ARBA" id="ARBA00023002"/>
    </source>
</evidence>
<dbReference type="PANTHER" id="PTHR11985:SF35">
    <property type="entry name" value="ANAEROBIC GLYCEROL-3-PHOSPHATE DEHYDROGENASE SUBUNIT A"/>
    <property type="match status" value="1"/>
</dbReference>
<comment type="catalytic activity">
    <reaction evidence="6">
        <text>a quinone + sn-glycerol 3-phosphate = dihydroxyacetone phosphate + a quinol</text>
        <dbReference type="Rhea" id="RHEA:18977"/>
        <dbReference type="ChEBI" id="CHEBI:24646"/>
        <dbReference type="ChEBI" id="CHEBI:57597"/>
        <dbReference type="ChEBI" id="CHEBI:57642"/>
        <dbReference type="ChEBI" id="CHEBI:132124"/>
        <dbReference type="EC" id="1.1.5.3"/>
    </reaction>
</comment>
<dbReference type="SUPFAM" id="SSF54373">
    <property type="entry name" value="FAD-linked reductases, C-terminal domain"/>
    <property type="match status" value="1"/>
</dbReference>
<evidence type="ECO:0000256" key="4">
    <source>
        <dbReference type="ARBA" id="ARBA00022827"/>
    </source>
</evidence>
<dbReference type="InterPro" id="IPR006076">
    <property type="entry name" value="FAD-dep_OxRdtase"/>
</dbReference>
<dbReference type="PROSITE" id="PS00977">
    <property type="entry name" value="FAD_G3PDH_1"/>
    <property type="match status" value="1"/>
</dbReference>
<gene>
    <name evidence="8" type="ORF">SAMN02745702_00302</name>
</gene>
<feature type="domain" description="FAD dependent oxidoreductase" evidence="7">
    <location>
        <begin position="5"/>
        <end position="349"/>
    </location>
</feature>
<proteinExistence type="inferred from homology"/>
<dbReference type="Gene3D" id="3.50.50.60">
    <property type="entry name" value="FAD/NAD(P)-binding domain"/>
    <property type="match status" value="3"/>
</dbReference>
<dbReference type="GO" id="GO:0009331">
    <property type="term" value="C:glycerol-3-phosphate dehydrogenase (FAD) complex"/>
    <property type="evidence" value="ECO:0007669"/>
    <property type="project" value="UniProtKB-UniRule"/>
</dbReference>
<keyword evidence="9" id="KW-1185">Reference proteome</keyword>
<dbReference type="SUPFAM" id="SSF51905">
    <property type="entry name" value="FAD/NAD(P)-binding domain"/>
    <property type="match status" value="1"/>
</dbReference>
<dbReference type="PRINTS" id="PR01001">
    <property type="entry name" value="FADG3PDH"/>
</dbReference>
<dbReference type="Proteomes" id="UP000189733">
    <property type="component" value="Unassembled WGS sequence"/>
</dbReference>
<sequence length="521" mass="56229">MQTQVLIIGGGVTGTGLARDLALRGVHCVVAEMGDINAGASGGNHGLLHSGGRYVSSDPHSAAECREESDILRRLAPQCIEDTGGFFVAVKGDDESYIADFPLACANAGVPCEPVDLAQAHEMEPHLSPDAIAVYAVHDASVDPFRLSLENLTQARDLGSIYMRRHRAVRFDIEDGNVRSVLFRHVRTGKEVLVEPEIVVSAAGAWCGEIAALAGAHIPLRYSKGTLLVTHERLSHRVINRLRPPGNGDILVPGGTVSVLGTTSVRLDTLDEIRPSMAEVDENIEEGQGMMPLLGLTRYIRAYAGVRPLIESGGESSDRNASRGFQIFDHARSGITNFMTVAGGKLTTYRLMAEKTADVVCEHLGVDAPCLTRTEALPSTRRCQWTEPGLTPKEWLTAHAHGDELLCECEMVPKSTVDTIVSSCQEYASEPALRAIGLRSRVGKGACQGAFCGIRVGSYLYDEGVFQSETGLQRMREFFGERFKGQRSVLWGTQLAQAELAEAVHCGLMGLDNFEDRGGTS</sequence>
<dbReference type="Pfam" id="PF01266">
    <property type="entry name" value="DAO"/>
    <property type="match status" value="1"/>
</dbReference>